<evidence type="ECO:0000256" key="7">
    <source>
        <dbReference type="RuleBase" id="RU363032"/>
    </source>
</evidence>
<accession>A0ABV5ISW8</accession>
<evidence type="ECO:0000256" key="4">
    <source>
        <dbReference type="ARBA" id="ARBA00022692"/>
    </source>
</evidence>
<comment type="caution">
    <text evidence="9">The sequence shown here is derived from an EMBL/GenBank/DDBJ whole genome shotgun (WGS) entry which is preliminary data.</text>
</comment>
<gene>
    <name evidence="9" type="ORF">ACFFV7_41245</name>
</gene>
<evidence type="ECO:0000256" key="3">
    <source>
        <dbReference type="ARBA" id="ARBA00022475"/>
    </source>
</evidence>
<dbReference type="SUPFAM" id="SSF161098">
    <property type="entry name" value="MetI-like"/>
    <property type="match status" value="1"/>
</dbReference>
<dbReference type="EMBL" id="JBHMEI010000063">
    <property type="protein sequence ID" value="MFB9207666.1"/>
    <property type="molecule type" value="Genomic_DNA"/>
</dbReference>
<evidence type="ECO:0000256" key="1">
    <source>
        <dbReference type="ARBA" id="ARBA00004651"/>
    </source>
</evidence>
<keyword evidence="4 7" id="KW-0812">Transmembrane</keyword>
<protein>
    <submittedName>
        <fullName evidence="9">Carbohydrate ABC transporter permease</fullName>
    </submittedName>
</protein>
<keyword evidence="6 7" id="KW-0472">Membrane</keyword>
<evidence type="ECO:0000313" key="9">
    <source>
        <dbReference type="EMBL" id="MFB9207666.1"/>
    </source>
</evidence>
<evidence type="ECO:0000313" key="10">
    <source>
        <dbReference type="Proteomes" id="UP001589647"/>
    </source>
</evidence>
<sequence>MTTRTWTGPVRALTALTVTAVFILPVYLVLANTFKPGTEIFAHPGTLPLHPTLDNIRNVTGRADHLFWAGLLNSVQVTALSVILSTVLSAMLAHYLVRTKTRGARLIAVLILAGLMIPSAVTLQPITEVLGQLHLMGTVLGLVLVNVAANLPFGALLFMGFIKNIPLDLEEAAALDGAGPLRTFWSIVFPLLRPAAASVLIFTAVSVWNDFITPLIVLGPANGSTVTVGMYRQISEHVSDFGAVFAFMVLSTIPILILFLFFQRYFVKGLLGGATKG</sequence>
<keyword evidence="10" id="KW-1185">Reference proteome</keyword>
<dbReference type="InterPro" id="IPR000515">
    <property type="entry name" value="MetI-like"/>
</dbReference>
<feature type="domain" description="ABC transmembrane type-1" evidence="8">
    <location>
        <begin position="71"/>
        <end position="262"/>
    </location>
</feature>
<dbReference type="RefSeq" id="WP_189651281.1">
    <property type="nucleotide sequence ID" value="NZ_BMRC01000018.1"/>
</dbReference>
<evidence type="ECO:0000256" key="2">
    <source>
        <dbReference type="ARBA" id="ARBA00022448"/>
    </source>
</evidence>
<comment type="subcellular location">
    <subcellularLocation>
        <location evidence="1 7">Cell membrane</location>
        <topology evidence="1 7">Multi-pass membrane protein</topology>
    </subcellularLocation>
</comment>
<keyword evidence="5 7" id="KW-1133">Transmembrane helix</keyword>
<keyword evidence="2 7" id="KW-0813">Transport</keyword>
<dbReference type="CDD" id="cd06261">
    <property type="entry name" value="TM_PBP2"/>
    <property type="match status" value="1"/>
</dbReference>
<feature type="transmembrane region" description="Helical" evidence="7">
    <location>
        <begin position="135"/>
        <end position="162"/>
    </location>
</feature>
<dbReference type="InterPro" id="IPR035906">
    <property type="entry name" value="MetI-like_sf"/>
</dbReference>
<evidence type="ECO:0000256" key="5">
    <source>
        <dbReference type="ARBA" id="ARBA00022989"/>
    </source>
</evidence>
<dbReference type="Pfam" id="PF00528">
    <property type="entry name" value="BPD_transp_1"/>
    <property type="match status" value="1"/>
</dbReference>
<dbReference type="PANTHER" id="PTHR43744">
    <property type="entry name" value="ABC TRANSPORTER PERMEASE PROTEIN MG189-RELATED-RELATED"/>
    <property type="match status" value="1"/>
</dbReference>
<feature type="transmembrane region" description="Helical" evidence="7">
    <location>
        <begin position="104"/>
        <end position="123"/>
    </location>
</feature>
<organism evidence="9 10">
    <name type="scientific">Nonomuraea spiralis</name>
    <dbReference type="NCBI Taxonomy" id="46182"/>
    <lineage>
        <taxon>Bacteria</taxon>
        <taxon>Bacillati</taxon>
        <taxon>Actinomycetota</taxon>
        <taxon>Actinomycetes</taxon>
        <taxon>Streptosporangiales</taxon>
        <taxon>Streptosporangiaceae</taxon>
        <taxon>Nonomuraea</taxon>
    </lineage>
</organism>
<proteinExistence type="inferred from homology"/>
<evidence type="ECO:0000256" key="6">
    <source>
        <dbReference type="ARBA" id="ARBA00023136"/>
    </source>
</evidence>
<feature type="transmembrane region" description="Helical" evidence="7">
    <location>
        <begin position="77"/>
        <end position="97"/>
    </location>
</feature>
<evidence type="ECO:0000259" key="8">
    <source>
        <dbReference type="PROSITE" id="PS50928"/>
    </source>
</evidence>
<comment type="similarity">
    <text evidence="7">Belongs to the binding-protein-dependent transport system permease family.</text>
</comment>
<feature type="transmembrane region" description="Helical" evidence="7">
    <location>
        <begin position="12"/>
        <end position="30"/>
    </location>
</feature>
<dbReference type="Gene3D" id="1.10.3720.10">
    <property type="entry name" value="MetI-like"/>
    <property type="match status" value="1"/>
</dbReference>
<name>A0ABV5ISW8_9ACTN</name>
<keyword evidence="3" id="KW-1003">Cell membrane</keyword>
<feature type="transmembrane region" description="Helical" evidence="7">
    <location>
        <begin position="243"/>
        <end position="262"/>
    </location>
</feature>
<dbReference type="PROSITE" id="PS50928">
    <property type="entry name" value="ABC_TM1"/>
    <property type="match status" value="1"/>
</dbReference>
<reference evidence="9 10" key="1">
    <citation type="submission" date="2024-09" db="EMBL/GenBank/DDBJ databases">
        <authorList>
            <person name="Sun Q."/>
            <person name="Mori K."/>
        </authorList>
    </citation>
    <scope>NUCLEOTIDE SEQUENCE [LARGE SCALE GENOMIC DNA]</scope>
    <source>
        <strain evidence="9 10">CCM 3426</strain>
    </source>
</reference>
<dbReference type="Proteomes" id="UP001589647">
    <property type="component" value="Unassembled WGS sequence"/>
</dbReference>
<dbReference type="PANTHER" id="PTHR43744:SF8">
    <property type="entry name" value="SN-GLYCEROL-3-PHOSPHATE TRANSPORT SYSTEM PERMEASE PROTEIN UGPE"/>
    <property type="match status" value="1"/>
</dbReference>